<reference evidence="3 4" key="1">
    <citation type="submission" date="2019-09" db="EMBL/GenBank/DDBJ databases">
        <title>Vibrio Fortis S7-72.</title>
        <authorList>
            <person name="Das S.K."/>
        </authorList>
    </citation>
    <scope>NUCLEOTIDE SEQUENCE [LARGE SCALE GENOMIC DNA]</scope>
    <source>
        <strain evidence="3 4">S7-72</strain>
    </source>
</reference>
<sequence>MIFNRNKLSTAIAICLPACLLSNAVIAGYSDEVANNGGSKSAVEFAQYAETVTNTELQTLLSSVSGDSAVELANDMLADSNGAALNASLQNALLMQDVLLTRATTMRRQDSLGTFNFGWNTWATAIGSYVEGDSGYDISGYETTTYGVMFGADKYVIADRAFIGYALGYANNTSDADDSLSEVTSDNYQFLSYAGWAQDSRFLDVIFNIGTNKVDSSRTIRADNNADVVANYDQFNMGYRVNAGQTFEALGVSVEPTIGYEAQWISQEDYEETGSVAALRFDRETYHIQYANIGLALSKVIELESMVLTPHLKITYASDLNGGERVHDSFQLAVDSPSNKANFYDKTGAIVGGDKLQVQGSLSAEITESVTLDSTISFVDAEEYQQMNLFVSAVKRF</sequence>
<dbReference type="PROSITE" id="PS51208">
    <property type="entry name" value="AUTOTRANSPORTER"/>
    <property type="match status" value="1"/>
</dbReference>
<dbReference type="Pfam" id="PF03797">
    <property type="entry name" value="Autotransporter"/>
    <property type="match status" value="1"/>
</dbReference>
<dbReference type="InterPro" id="IPR006315">
    <property type="entry name" value="OM_autotransptr_brl_dom"/>
</dbReference>
<dbReference type="EMBL" id="VXDD01000001">
    <property type="protein sequence ID" value="KAB0303290.1"/>
    <property type="molecule type" value="Genomic_DNA"/>
</dbReference>
<evidence type="ECO:0000259" key="2">
    <source>
        <dbReference type="PROSITE" id="PS51208"/>
    </source>
</evidence>
<name>A0A5N3S8Z1_9VIBR</name>
<feature type="signal peptide" evidence="1">
    <location>
        <begin position="1"/>
        <end position="27"/>
    </location>
</feature>
<protein>
    <submittedName>
        <fullName evidence="3">Autotransporter outer membrane beta-barrel domain-containing protein</fullName>
    </submittedName>
</protein>
<dbReference type="Proteomes" id="UP000326687">
    <property type="component" value="Unassembled WGS sequence"/>
</dbReference>
<feature type="chain" id="PRO_5024404833" evidence="1">
    <location>
        <begin position="28"/>
        <end position="397"/>
    </location>
</feature>
<dbReference type="NCBIfam" id="TIGR01414">
    <property type="entry name" value="autotrans_barl"/>
    <property type="match status" value="1"/>
</dbReference>
<feature type="domain" description="Autotransporter" evidence="2">
    <location>
        <begin position="114"/>
        <end position="397"/>
    </location>
</feature>
<dbReference type="InterPro" id="IPR005546">
    <property type="entry name" value="Autotransporte_beta"/>
</dbReference>
<dbReference type="InterPro" id="IPR036709">
    <property type="entry name" value="Autotransporte_beta_dom_sf"/>
</dbReference>
<keyword evidence="1" id="KW-0732">Signal</keyword>
<evidence type="ECO:0000313" key="4">
    <source>
        <dbReference type="Proteomes" id="UP000326687"/>
    </source>
</evidence>
<gene>
    <name evidence="3" type="ORF">F2Z80_04635</name>
</gene>
<dbReference type="SUPFAM" id="SSF103515">
    <property type="entry name" value="Autotransporter"/>
    <property type="match status" value="1"/>
</dbReference>
<dbReference type="Gene3D" id="2.40.128.130">
    <property type="entry name" value="Autotransporter beta-domain"/>
    <property type="match status" value="1"/>
</dbReference>
<dbReference type="AlphaFoldDB" id="A0A5N3S8Z1"/>
<dbReference type="SMART" id="SM00869">
    <property type="entry name" value="Autotransporter"/>
    <property type="match status" value="1"/>
</dbReference>
<comment type="caution">
    <text evidence="3">The sequence shown here is derived from an EMBL/GenBank/DDBJ whole genome shotgun (WGS) entry which is preliminary data.</text>
</comment>
<proteinExistence type="predicted"/>
<dbReference type="RefSeq" id="WP_150894060.1">
    <property type="nucleotide sequence ID" value="NZ_VXDD01000001.1"/>
</dbReference>
<organism evidence="3 4">
    <name type="scientific">Vibrio fortis</name>
    <dbReference type="NCBI Taxonomy" id="212667"/>
    <lineage>
        <taxon>Bacteria</taxon>
        <taxon>Pseudomonadati</taxon>
        <taxon>Pseudomonadota</taxon>
        <taxon>Gammaproteobacteria</taxon>
        <taxon>Vibrionales</taxon>
        <taxon>Vibrionaceae</taxon>
        <taxon>Vibrio</taxon>
    </lineage>
</organism>
<evidence type="ECO:0000313" key="3">
    <source>
        <dbReference type="EMBL" id="KAB0303290.1"/>
    </source>
</evidence>
<dbReference type="GO" id="GO:0019867">
    <property type="term" value="C:outer membrane"/>
    <property type="evidence" value="ECO:0007669"/>
    <property type="project" value="InterPro"/>
</dbReference>
<evidence type="ECO:0000256" key="1">
    <source>
        <dbReference type="SAM" id="SignalP"/>
    </source>
</evidence>
<accession>A0A5N3S8Z1</accession>